<organism evidence="1">
    <name type="scientific">Picea glauca</name>
    <name type="common">White spruce</name>
    <name type="synonym">Pinus glauca</name>
    <dbReference type="NCBI Taxonomy" id="3330"/>
    <lineage>
        <taxon>Eukaryota</taxon>
        <taxon>Viridiplantae</taxon>
        <taxon>Streptophyta</taxon>
        <taxon>Embryophyta</taxon>
        <taxon>Tracheophyta</taxon>
        <taxon>Spermatophyta</taxon>
        <taxon>Pinopsida</taxon>
        <taxon>Pinidae</taxon>
        <taxon>Conifers I</taxon>
        <taxon>Pinales</taxon>
        <taxon>Pinaceae</taxon>
        <taxon>Picea</taxon>
    </lineage>
</organism>
<dbReference type="EMBL" id="LKAM01000002">
    <property type="protein sequence ID" value="KUM50098.1"/>
    <property type="molecule type" value="Genomic_DNA"/>
</dbReference>
<evidence type="ECO:0000313" key="1">
    <source>
        <dbReference type="EMBL" id="KUM50098.1"/>
    </source>
</evidence>
<proteinExistence type="predicted"/>
<sequence>MESLSPPIPISYFEVHYVNLDSVYPPVRRCSAGLAEGDGAIRYRIRGCTYNRVYILFLPTSCT</sequence>
<reference evidence="1" key="1">
    <citation type="journal article" date="2015" name="Genome Biol. Evol.">
        <title>Organellar Genomes of White Spruce (Picea glauca): Assembly and Annotation.</title>
        <authorList>
            <person name="Jackman S.D."/>
            <person name="Warren R.L."/>
            <person name="Gibb E.A."/>
            <person name="Vandervalk B.P."/>
            <person name="Mohamadi H."/>
            <person name="Chu J."/>
            <person name="Raymond A."/>
            <person name="Pleasance S."/>
            <person name="Coope R."/>
            <person name="Wildung M.R."/>
            <person name="Ritland C.E."/>
            <person name="Bousquet J."/>
            <person name="Jones S.J."/>
            <person name="Bohlmann J."/>
            <person name="Birol I."/>
        </authorList>
    </citation>
    <scope>NUCLEOTIDE SEQUENCE [LARGE SCALE GENOMIC DNA]</scope>
    <source>
        <tissue evidence="1">Flushing bud</tissue>
    </source>
</reference>
<protein>
    <submittedName>
        <fullName evidence="1">Uncharacterized protein</fullName>
    </submittedName>
</protein>
<dbReference type="AlphaFoldDB" id="A0A101M362"/>
<accession>A0A101M362</accession>
<gene>
    <name evidence="1" type="ORF">ABT39_MTgene3326</name>
</gene>
<comment type="caution">
    <text evidence="1">The sequence shown here is derived from an EMBL/GenBank/DDBJ whole genome shotgun (WGS) entry which is preliminary data.</text>
</comment>
<keyword evidence="1" id="KW-0496">Mitochondrion</keyword>
<name>A0A101M362_PICGL</name>
<geneLocation type="mitochondrion" evidence="1"/>